<evidence type="ECO:0000313" key="4">
    <source>
        <dbReference type="Proteomes" id="UP000275267"/>
    </source>
</evidence>
<evidence type="ECO:0000256" key="1">
    <source>
        <dbReference type="SAM" id="MobiDB-lite"/>
    </source>
</evidence>
<proteinExistence type="predicted"/>
<dbReference type="PANTHER" id="PTHR10492">
    <property type="match status" value="1"/>
</dbReference>
<accession>A0A3L6Q2E7</accession>
<comment type="caution">
    <text evidence="3">The sequence shown here is derived from an EMBL/GenBank/DDBJ whole genome shotgun (WGS) entry which is preliminary data.</text>
</comment>
<name>A0A3L6Q2E7_PANMI</name>
<evidence type="ECO:0000313" key="3">
    <source>
        <dbReference type="EMBL" id="RLM70137.1"/>
    </source>
</evidence>
<dbReference type="EMBL" id="PQIB02000014">
    <property type="protein sequence ID" value="RLM70137.1"/>
    <property type="molecule type" value="Genomic_DNA"/>
</dbReference>
<dbReference type="PANTHER" id="PTHR10492:SF72">
    <property type="entry name" value="ATP-DEPENDENT DNA HELICASE"/>
    <property type="match status" value="1"/>
</dbReference>
<reference evidence="4" key="1">
    <citation type="journal article" date="2019" name="Nat. Commun.">
        <title>The genome of broomcorn millet.</title>
        <authorList>
            <person name="Zou C."/>
            <person name="Miki D."/>
            <person name="Li D."/>
            <person name="Tang Q."/>
            <person name="Xiao L."/>
            <person name="Rajput S."/>
            <person name="Deng P."/>
            <person name="Jia W."/>
            <person name="Huang R."/>
            <person name="Zhang M."/>
            <person name="Sun Y."/>
            <person name="Hu J."/>
            <person name="Fu X."/>
            <person name="Schnable P.S."/>
            <person name="Li F."/>
            <person name="Zhang H."/>
            <person name="Feng B."/>
            <person name="Zhu X."/>
            <person name="Liu R."/>
            <person name="Schnable J.C."/>
            <person name="Zhu J.-K."/>
            <person name="Zhang H."/>
        </authorList>
    </citation>
    <scope>NUCLEOTIDE SEQUENCE [LARGE SCALE GENOMIC DNA]</scope>
</reference>
<evidence type="ECO:0000259" key="2">
    <source>
        <dbReference type="Pfam" id="PF14214"/>
    </source>
</evidence>
<sequence>MPYATSTYHGTMNSDEQNETPSCSNVHSREDATTVDPTDHGEIDNDIQEGDNISRLVEETQSKKRFVTAREYYAFIIQVRKGLFNIILFGGRLFQQWAVDMYIKIESMRLDWYSNPENQKLIRAELYQGLVDVINAGETRASEVGKRIVLPRSFPGGDRDMQQRFLNAMAIVQRFGKPDYFITMTCNPYWEEITSNLEPGQKAQDRPDLVARVYRAKLWDMKDLLIKKKYFGEVAAYVHVTEFQKRGLPHEHILLIMKSGSKLTSPDGYDNVISAEIPDKDKYPVLHNLVIKHMLHGPCGVLNKKCPCMINGECRFHYPRQFCAATQQGKESYPLYRRREDGRRVKIRGAELDNRWVVPYNPGLLFRYNCHINVEACSSIKAIKYLFKYVYKGHDRASFSVDPAHKEGGVINEICQYRDARYISPPEALYRIYGFPLFGVCPSVLQLQCHLPDMQSVIIDETKNLQDIVDEPSSSMTTLTEYFMKNRVDSYARKLLYREFPEHYRWIHGSKVWQRRKQRGQIGRIVYAHPAKGERYFLRVLLNHVRGATSYEDLRTVTSITYSTFREACEKRGHRDRHVT</sequence>
<feature type="domain" description="Helitron helicase-like" evidence="2">
    <location>
        <begin position="72"/>
        <end position="255"/>
    </location>
</feature>
<dbReference type="Pfam" id="PF14214">
    <property type="entry name" value="Helitron_like_N"/>
    <property type="match status" value="1"/>
</dbReference>
<keyword evidence="4" id="KW-1185">Reference proteome</keyword>
<protein>
    <recommendedName>
        <fullName evidence="2">Helitron helicase-like domain-containing protein</fullName>
    </recommendedName>
</protein>
<dbReference type="STRING" id="4540.A0A3L6Q2E7"/>
<feature type="region of interest" description="Disordered" evidence="1">
    <location>
        <begin position="1"/>
        <end position="46"/>
    </location>
</feature>
<dbReference type="Proteomes" id="UP000275267">
    <property type="component" value="Unassembled WGS sequence"/>
</dbReference>
<dbReference type="OrthoDB" id="1930928at2759"/>
<feature type="compositionally biased region" description="Polar residues" evidence="1">
    <location>
        <begin position="1"/>
        <end position="26"/>
    </location>
</feature>
<organism evidence="3 4">
    <name type="scientific">Panicum miliaceum</name>
    <name type="common">Proso millet</name>
    <name type="synonym">Broomcorn millet</name>
    <dbReference type="NCBI Taxonomy" id="4540"/>
    <lineage>
        <taxon>Eukaryota</taxon>
        <taxon>Viridiplantae</taxon>
        <taxon>Streptophyta</taxon>
        <taxon>Embryophyta</taxon>
        <taxon>Tracheophyta</taxon>
        <taxon>Spermatophyta</taxon>
        <taxon>Magnoliopsida</taxon>
        <taxon>Liliopsida</taxon>
        <taxon>Poales</taxon>
        <taxon>Poaceae</taxon>
        <taxon>PACMAD clade</taxon>
        <taxon>Panicoideae</taxon>
        <taxon>Panicodae</taxon>
        <taxon>Paniceae</taxon>
        <taxon>Panicinae</taxon>
        <taxon>Panicum</taxon>
        <taxon>Panicum sect. Panicum</taxon>
    </lineage>
</organism>
<gene>
    <name evidence="3" type="ORF">C2845_PM17G08850</name>
</gene>
<dbReference type="AlphaFoldDB" id="A0A3L6Q2E7"/>
<dbReference type="InterPro" id="IPR025476">
    <property type="entry name" value="Helitron_helicase-like"/>
</dbReference>
<feature type="compositionally biased region" description="Basic and acidic residues" evidence="1">
    <location>
        <begin position="27"/>
        <end position="43"/>
    </location>
</feature>